<comment type="caution">
    <text evidence="2">The sequence shown here is derived from an EMBL/GenBank/DDBJ whole genome shotgun (WGS) entry which is preliminary data.</text>
</comment>
<reference evidence="2 3" key="1">
    <citation type="journal article" date="2022" name="Allergy">
        <title>Genome assembly and annotation of Periplaneta americana reveal a comprehensive cockroach allergen profile.</title>
        <authorList>
            <person name="Wang L."/>
            <person name="Xiong Q."/>
            <person name="Saelim N."/>
            <person name="Wang L."/>
            <person name="Nong W."/>
            <person name="Wan A.T."/>
            <person name="Shi M."/>
            <person name="Liu X."/>
            <person name="Cao Q."/>
            <person name="Hui J.H.L."/>
            <person name="Sookrung N."/>
            <person name="Leung T.F."/>
            <person name="Tungtrongchitr A."/>
            <person name="Tsui S.K.W."/>
        </authorList>
    </citation>
    <scope>NUCLEOTIDE SEQUENCE [LARGE SCALE GENOMIC DNA]</scope>
    <source>
        <strain evidence="2">PWHHKU_190912</strain>
    </source>
</reference>
<keyword evidence="1" id="KW-1133">Transmembrane helix</keyword>
<proteinExistence type="predicted"/>
<accession>A0ABQ8S5B3</accession>
<keyword evidence="1" id="KW-0812">Transmembrane</keyword>
<protein>
    <submittedName>
        <fullName evidence="2">Uncharacterized protein</fullName>
    </submittedName>
</protein>
<keyword evidence="1" id="KW-0472">Membrane</keyword>
<evidence type="ECO:0000313" key="2">
    <source>
        <dbReference type="EMBL" id="KAJ4429206.1"/>
    </source>
</evidence>
<dbReference type="EMBL" id="JAJSOF020000036">
    <property type="protein sequence ID" value="KAJ4429206.1"/>
    <property type="molecule type" value="Genomic_DNA"/>
</dbReference>
<gene>
    <name evidence="2" type="ORF">ANN_26209</name>
</gene>
<name>A0ABQ8S5B3_PERAM</name>
<sequence length="175" mass="20514">MTPLCTLLKNGSDVLVQTFTVLVYRPSFLGNCHVESKSLFFVVLLAHWYIFEQEVTIFPNNLCLLKYPYVIFEVTTGTFQELIHSNNKRIIVLKLCNPNEVVPFPIEMIIYRIQIRAVRSGTKRVLFFTQEYLICDRKLYKFENVFLIIITIITVIVVITQSNSSFLRYEETILF</sequence>
<dbReference type="Proteomes" id="UP001148838">
    <property type="component" value="Unassembled WGS sequence"/>
</dbReference>
<evidence type="ECO:0000313" key="3">
    <source>
        <dbReference type="Proteomes" id="UP001148838"/>
    </source>
</evidence>
<feature type="transmembrane region" description="Helical" evidence="1">
    <location>
        <begin position="145"/>
        <end position="162"/>
    </location>
</feature>
<organism evidence="2 3">
    <name type="scientific">Periplaneta americana</name>
    <name type="common">American cockroach</name>
    <name type="synonym">Blatta americana</name>
    <dbReference type="NCBI Taxonomy" id="6978"/>
    <lineage>
        <taxon>Eukaryota</taxon>
        <taxon>Metazoa</taxon>
        <taxon>Ecdysozoa</taxon>
        <taxon>Arthropoda</taxon>
        <taxon>Hexapoda</taxon>
        <taxon>Insecta</taxon>
        <taxon>Pterygota</taxon>
        <taxon>Neoptera</taxon>
        <taxon>Polyneoptera</taxon>
        <taxon>Dictyoptera</taxon>
        <taxon>Blattodea</taxon>
        <taxon>Blattoidea</taxon>
        <taxon>Blattidae</taxon>
        <taxon>Blattinae</taxon>
        <taxon>Periplaneta</taxon>
    </lineage>
</organism>
<evidence type="ECO:0000256" key="1">
    <source>
        <dbReference type="SAM" id="Phobius"/>
    </source>
</evidence>
<keyword evidence="3" id="KW-1185">Reference proteome</keyword>